<dbReference type="EMBL" id="GU071094">
    <property type="protein sequence ID" value="ADO97337.1"/>
    <property type="molecule type" value="Genomic_DNA"/>
</dbReference>
<reference evidence="1 2" key="1">
    <citation type="journal article" date="2010" name="Environ. Microbiol.">
        <title>Genomic analysis of oceanic cyanobacterial myoviruses compared with T4-like myoviruses from diverse hosts and environments.</title>
        <authorList>
            <person name="Sullivan M.B."/>
            <person name="Huang K.H."/>
            <person name="Ignacio-Espinoza J.C."/>
            <person name="Berlin A.M."/>
            <person name="Kelly L."/>
            <person name="Weigele P.R."/>
            <person name="DeFrancesco A.S."/>
            <person name="Kern S.E."/>
            <person name="Thompson L.R."/>
            <person name="Young S."/>
            <person name="Yandava C."/>
            <person name="Fu R."/>
            <person name="Krastins B."/>
            <person name="Chase M."/>
            <person name="Sarracino D."/>
            <person name="Osburne M.S."/>
            <person name="Henn M.R."/>
            <person name="Chisholm S.W."/>
        </authorList>
    </citation>
    <scope>NUCLEOTIDE SEQUENCE [LARGE SCALE GENOMIC DNA]</scope>
    <source>
        <strain evidence="1">6501-1</strain>
    </source>
</reference>
<dbReference type="GeneID" id="10327615"/>
<accession>E3SI20</accession>
<protein>
    <submittedName>
        <fullName evidence="1">Uncharacterized protein</fullName>
    </submittedName>
</protein>
<evidence type="ECO:0000313" key="2">
    <source>
        <dbReference type="Proteomes" id="UP000006523"/>
    </source>
</evidence>
<organism evidence="1 2">
    <name type="scientific">Synechococcus phage S-SM1</name>
    <dbReference type="NCBI Taxonomy" id="444859"/>
    <lineage>
        <taxon>Viruses</taxon>
        <taxon>Duplodnaviria</taxon>
        <taxon>Heunggongvirae</taxon>
        <taxon>Uroviricota</taxon>
        <taxon>Caudoviricetes</taxon>
        <taxon>Pantevenvirales</taxon>
        <taxon>Kyanoviridae</taxon>
        <taxon>Thetisvirus</taxon>
        <taxon>Thetisvirus ssm1</taxon>
    </lineage>
</organism>
<dbReference type="RefSeq" id="YP_004322904.1">
    <property type="nucleotide sequence ID" value="NC_015282.1"/>
</dbReference>
<proteinExistence type="predicted"/>
<name>E3SI20_9CAUD</name>
<sequence>MEDTVEDTNPEYITMDMSKDGLILVYKSVCFHLEKWSGGNPEEQEALVHMKDQLLRVILEMQFFKKP</sequence>
<dbReference type="KEGG" id="vg:10327615"/>
<keyword evidence="2" id="KW-1185">Reference proteome</keyword>
<evidence type="ECO:0000313" key="1">
    <source>
        <dbReference type="EMBL" id="ADO97337.1"/>
    </source>
</evidence>
<gene>
    <name evidence="1" type="ORF">SSM1_008</name>
</gene>
<dbReference type="OrthoDB" id="26662at10239"/>
<dbReference type="Proteomes" id="UP000006523">
    <property type="component" value="Segment"/>
</dbReference>